<comment type="caution">
    <text evidence="1">The sequence shown here is derived from an EMBL/GenBank/DDBJ whole genome shotgun (WGS) entry which is preliminary data.</text>
</comment>
<gene>
    <name evidence="1" type="ORF">TrCOL_g90</name>
</gene>
<accession>A0A9W7L9P3</accession>
<sequence>MFSSTKGAKKYEGSDVILHSGTFKVVYDSLWSILSIYPAMTEFGTENVMIGDPFHDDKEESGYEGIFAVGEGLYVVRESIQSEEDEFHAVVEEVSLREADGEYDLLRACPTDLSFDGDSKGFEGAVGFMASDDGGIYMLGLCEGNYCKEGKKGKERGNGRVVVMKRNSGGVGADCSWETVEILEIPKTADFQDYSAISVSDSGKVAVTSQEDSMMWVGHLKGVVDEDTITSVKDIGFEGEGELFNFPREQDGCKHIFCNIEGVHWIGEDQIVAVSDKMKSNGKQPNECFSNDQSIHVFVLP</sequence>
<evidence type="ECO:0000313" key="1">
    <source>
        <dbReference type="EMBL" id="GMI40329.1"/>
    </source>
</evidence>
<organism evidence="1 2">
    <name type="scientific">Triparma columacea</name>
    <dbReference type="NCBI Taxonomy" id="722753"/>
    <lineage>
        <taxon>Eukaryota</taxon>
        <taxon>Sar</taxon>
        <taxon>Stramenopiles</taxon>
        <taxon>Ochrophyta</taxon>
        <taxon>Bolidophyceae</taxon>
        <taxon>Parmales</taxon>
        <taxon>Triparmaceae</taxon>
        <taxon>Triparma</taxon>
    </lineage>
</organism>
<reference evidence="2" key="1">
    <citation type="journal article" date="2023" name="Commun. Biol.">
        <title>Genome analysis of Parmales, the sister group of diatoms, reveals the evolutionary specialization of diatoms from phago-mixotrophs to photoautotrophs.</title>
        <authorList>
            <person name="Ban H."/>
            <person name="Sato S."/>
            <person name="Yoshikawa S."/>
            <person name="Yamada K."/>
            <person name="Nakamura Y."/>
            <person name="Ichinomiya M."/>
            <person name="Sato N."/>
            <person name="Blanc-Mathieu R."/>
            <person name="Endo H."/>
            <person name="Kuwata A."/>
            <person name="Ogata H."/>
        </authorList>
    </citation>
    <scope>NUCLEOTIDE SEQUENCE [LARGE SCALE GENOMIC DNA]</scope>
</reference>
<evidence type="ECO:0000313" key="2">
    <source>
        <dbReference type="Proteomes" id="UP001165065"/>
    </source>
</evidence>
<dbReference type="EMBL" id="BRYA01000124">
    <property type="protein sequence ID" value="GMI40329.1"/>
    <property type="molecule type" value="Genomic_DNA"/>
</dbReference>
<proteinExistence type="predicted"/>
<dbReference type="AlphaFoldDB" id="A0A9W7L9P3"/>
<dbReference type="Proteomes" id="UP001165065">
    <property type="component" value="Unassembled WGS sequence"/>
</dbReference>
<name>A0A9W7L9P3_9STRA</name>
<protein>
    <submittedName>
        <fullName evidence="1">Uncharacterized protein</fullName>
    </submittedName>
</protein>
<dbReference type="OrthoDB" id="340166at2759"/>
<keyword evidence="2" id="KW-1185">Reference proteome</keyword>